<proteinExistence type="predicted"/>
<keyword evidence="3" id="KW-1185">Reference proteome</keyword>
<dbReference type="AlphaFoldDB" id="A0A8J4WJ06"/>
<comment type="caution">
    <text evidence="2">The sequence shown here is derived from an EMBL/GenBank/DDBJ whole genome shotgun (WGS) entry which is preliminary data.</text>
</comment>
<dbReference type="EMBL" id="LUCH01000661">
    <property type="protein sequence ID" value="KAF5404603.1"/>
    <property type="molecule type" value="Genomic_DNA"/>
</dbReference>
<evidence type="ECO:0000313" key="3">
    <source>
        <dbReference type="Proteomes" id="UP000748531"/>
    </source>
</evidence>
<name>A0A8J4WJ06_9TREM</name>
<gene>
    <name evidence="2" type="ORF">PHET_01876</name>
</gene>
<sequence length="218" mass="23575">MPINPALKLKLDELFLRWLTDPATQKVLNENLVQLKANEPLQTMLAVPNGVVVGPMCSSVYGFFYGNPYEPSGSTTEGLQNGLCGSGGTVGSLVSPRPNTPPYFPQPPHSKMFSPRSPRRHLSGVGNTQASPSVKDGILRWNTKRSLTAVTTATKVAVFQLEPSLLNCKTSYEDNNWFTQVRLSPCYTFDTRSCFGQTISATSLCTNGTGAISTIATP</sequence>
<evidence type="ECO:0000256" key="1">
    <source>
        <dbReference type="SAM" id="MobiDB-lite"/>
    </source>
</evidence>
<organism evidence="2 3">
    <name type="scientific">Paragonimus heterotremus</name>
    <dbReference type="NCBI Taxonomy" id="100268"/>
    <lineage>
        <taxon>Eukaryota</taxon>
        <taxon>Metazoa</taxon>
        <taxon>Spiralia</taxon>
        <taxon>Lophotrochozoa</taxon>
        <taxon>Platyhelminthes</taxon>
        <taxon>Trematoda</taxon>
        <taxon>Digenea</taxon>
        <taxon>Plagiorchiida</taxon>
        <taxon>Troglotremata</taxon>
        <taxon>Troglotrematidae</taxon>
        <taxon>Paragonimus</taxon>
    </lineage>
</organism>
<dbReference type="Proteomes" id="UP000748531">
    <property type="component" value="Unassembled WGS sequence"/>
</dbReference>
<dbReference type="OrthoDB" id="6153140at2759"/>
<feature type="region of interest" description="Disordered" evidence="1">
    <location>
        <begin position="90"/>
        <end position="134"/>
    </location>
</feature>
<accession>A0A8J4WJ06</accession>
<protein>
    <submittedName>
        <fullName evidence="2">Uncharacterized protein</fullName>
    </submittedName>
</protein>
<evidence type="ECO:0000313" key="2">
    <source>
        <dbReference type="EMBL" id="KAF5404603.1"/>
    </source>
</evidence>
<feature type="compositionally biased region" description="Pro residues" evidence="1">
    <location>
        <begin position="98"/>
        <end position="108"/>
    </location>
</feature>
<reference evidence="2" key="1">
    <citation type="submission" date="2019-05" db="EMBL/GenBank/DDBJ databases">
        <title>Annotation for the trematode Paragonimus heterotremus.</title>
        <authorList>
            <person name="Choi Y.-J."/>
        </authorList>
    </citation>
    <scope>NUCLEOTIDE SEQUENCE</scope>
    <source>
        <strain evidence="2">LC</strain>
    </source>
</reference>